<evidence type="ECO:0000313" key="1">
    <source>
        <dbReference type="EMBL" id="KKK49329.1"/>
    </source>
</evidence>
<protein>
    <submittedName>
        <fullName evidence="1">Uncharacterized protein</fullName>
    </submittedName>
</protein>
<proteinExistence type="predicted"/>
<sequence length="53" mass="5944">MSLPYTRSPVAPMLDARKGEVYAGLFLMNEGMEEGMEEDGQVSRIIEERPIKA</sequence>
<comment type="caution">
    <text evidence="1">The sequence shown here is derived from an EMBL/GenBank/DDBJ whole genome shotgun (WGS) entry which is preliminary data.</text>
</comment>
<name>A0A0F8Y586_9ZZZZ</name>
<feature type="non-terminal residue" evidence="1">
    <location>
        <position position="53"/>
    </location>
</feature>
<dbReference type="EMBL" id="LAZR01068602">
    <property type="protein sequence ID" value="KKK49329.1"/>
    <property type="molecule type" value="Genomic_DNA"/>
</dbReference>
<gene>
    <name evidence="1" type="ORF">LCGC14_3136140</name>
</gene>
<organism evidence="1">
    <name type="scientific">marine sediment metagenome</name>
    <dbReference type="NCBI Taxonomy" id="412755"/>
    <lineage>
        <taxon>unclassified sequences</taxon>
        <taxon>metagenomes</taxon>
        <taxon>ecological metagenomes</taxon>
    </lineage>
</organism>
<reference evidence="1" key="1">
    <citation type="journal article" date="2015" name="Nature">
        <title>Complex archaea that bridge the gap between prokaryotes and eukaryotes.</title>
        <authorList>
            <person name="Spang A."/>
            <person name="Saw J.H."/>
            <person name="Jorgensen S.L."/>
            <person name="Zaremba-Niedzwiedzka K."/>
            <person name="Martijn J."/>
            <person name="Lind A.E."/>
            <person name="van Eijk R."/>
            <person name="Schleper C."/>
            <person name="Guy L."/>
            <person name="Ettema T.J."/>
        </authorList>
    </citation>
    <scope>NUCLEOTIDE SEQUENCE</scope>
</reference>
<dbReference type="AlphaFoldDB" id="A0A0F8Y586"/>
<accession>A0A0F8Y586</accession>
<dbReference type="Gene3D" id="3.30.420.40">
    <property type="match status" value="1"/>
</dbReference>